<accession>A0AA88TNG7</accession>
<feature type="region of interest" description="Disordered" evidence="1">
    <location>
        <begin position="223"/>
        <end position="242"/>
    </location>
</feature>
<comment type="caution">
    <text evidence="2">The sequence shown here is derived from an EMBL/GenBank/DDBJ whole genome shotgun (WGS) entry which is preliminary data.</text>
</comment>
<reference evidence="2" key="1">
    <citation type="submission" date="2023-08" db="EMBL/GenBank/DDBJ databases">
        <title>Chromosome-level Genome Assembly of mud carp (Cirrhinus molitorella).</title>
        <authorList>
            <person name="Liu H."/>
        </authorList>
    </citation>
    <scope>NUCLEOTIDE SEQUENCE</scope>
    <source>
        <strain evidence="2">Prfri</strain>
        <tissue evidence="2">Muscle</tissue>
    </source>
</reference>
<gene>
    <name evidence="2" type="ORF">Q8A67_020208</name>
</gene>
<proteinExistence type="predicted"/>
<name>A0AA88TNG7_9TELE</name>
<evidence type="ECO:0000256" key="1">
    <source>
        <dbReference type="SAM" id="MobiDB-lite"/>
    </source>
</evidence>
<sequence>MKRGEGMFNSALNQHLTDTDLTSHYRSPPEPLLKTVEMIQSKLAQQTEADSAVTAGGVQSHEGQTPLWPLYSERHDYKLTSKFLSSPASLPCRIPAELSALTAATPYMRQGACACALKSEKWVLQAEDSTAPLQVMSLNPPYLPPRPAALVFEQWPLSGPWTDARLSLSISLSLIRPDCLFAFVTACVRRFYIRLEKSRLGGPLICVLNVYFDGTKWAENTRRRAATESETEPLKHREPAHC</sequence>
<dbReference type="AlphaFoldDB" id="A0AA88TNG7"/>
<dbReference type="Proteomes" id="UP001187343">
    <property type="component" value="Unassembled WGS sequence"/>
</dbReference>
<keyword evidence="3" id="KW-1185">Reference proteome</keyword>
<organism evidence="2 3">
    <name type="scientific">Cirrhinus molitorella</name>
    <name type="common">mud carp</name>
    <dbReference type="NCBI Taxonomy" id="172907"/>
    <lineage>
        <taxon>Eukaryota</taxon>
        <taxon>Metazoa</taxon>
        <taxon>Chordata</taxon>
        <taxon>Craniata</taxon>
        <taxon>Vertebrata</taxon>
        <taxon>Euteleostomi</taxon>
        <taxon>Actinopterygii</taxon>
        <taxon>Neopterygii</taxon>
        <taxon>Teleostei</taxon>
        <taxon>Ostariophysi</taxon>
        <taxon>Cypriniformes</taxon>
        <taxon>Cyprinidae</taxon>
        <taxon>Labeoninae</taxon>
        <taxon>Labeonini</taxon>
        <taxon>Cirrhinus</taxon>
    </lineage>
</organism>
<protein>
    <submittedName>
        <fullName evidence="2">Uncharacterized protein</fullName>
    </submittedName>
</protein>
<evidence type="ECO:0000313" key="3">
    <source>
        <dbReference type="Proteomes" id="UP001187343"/>
    </source>
</evidence>
<evidence type="ECO:0000313" key="2">
    <source>
        <dbReference type="EMBL" id="KAK2876112.1"/>
    </source>
</evidence>
<dbReference type="EMBL" id="JAUYZG010000020">
    <property type="protein sequence ID" value="KAK2876112.1"/>
    <property type="molecule type" value="Genomic_DNA"/>
</dbReference>